<dbReference type="Pfam" id="PF00691">
    <property type="entry name" value="OmpA"/>
    <property type="match status" value="1"/>
</dbReference>
<evidence type="ECO:0000256" key="4">
    <source>
        <dbReference type="PROSITE-ProRule" id="PRU00473"/>
    </source>
</evidence>
<dbReference type="PANTHER" id="PTHR30329:SF21">
    <property type="entry name" value="LIPOPROTEIN YIAD-RELATED"/>
    <property type="match status" value="1"/>
</dbReference>
<name>A0A238J8R9_9RHOB</name>
<feature type="domain" description="OmpA-like" evidence="6">
    <location>
        <begin position="195"/>
        <end position="313"/>
    </location>
</feature>
<dbReference type="CDD" id="cd07185">
    <property type="entry name" value="OmpA_C-like"/>
    <property type="match status" value="1"/>
</dbReference>
<dbReference type="PRINTS" id="PR01021">
    <property type="entry name" value="OMPADOMAIN"/>
</dbReference>
<dbReference type="OrthoDB" id="9792021at2"/>
<dbReference type="InterPro" id="IPR050330">
    <property type="entry name" value="Bact_OuterMem_StrucFunc"/>
</dbReference>
<dbReference type="AlphaFoldDB" id="A0A238J8R9"/>
<accession>A0A238J8R9</accession>
<dbReference type="InterPro" id="IPR036737">
    <property type="entry name" value="OmpA-like_sf"/>
</dbReference>
<evidence type="ECO:0000256" key="5">
    <source>
        <dbReference type="SAM" id="SignalP"/>
    </source>
</evidence>
<dbReference type="InterPro" id="IPR006665">
    <property type="entry name" value="OmpA-like"/>
</dbReference>
<dbReference type="Gene3D" id="3.30.1330.60">
    <property type="entry name" value="OmpA-like domain"/>
    <property type="match status" value="1"/>
</dbReference>
<dbReference type="EMBL" id="FXXP01000001">
    <property type="protein sequence ID" value="SMX26753.1"/>
    <property type="molecule type" value="Genomic_DNA"/>
</dbReference>
<evidence type="ECO:0000259" key="6">
    <source>
        <dbReference type="PROSITE" id="PS51123"/>
    </source>
</evidence>
<reference evidence="8" key="1">
    <citation type="submission" date="2017-05" db="EMBL/GenBank/DDBJ databases">
        <authorList>
            <person name="Rodrigo-Torres L."/>
            <person name="Arahal R. D."/>
            <person name="Lucena T."/>
        </authorList>
    </citation>
    <scope>NUCLEOTIDE SEQUENCE [LARGE SCALE GENOMIC DNA]</scope>
    <source>
        <strain evidence="8">CECT 8649</strain>
    </source>
</reference>
<dbReference type="PANTHER" id="PTHR30329">
    <property type="entry name" value="STATOR ELEMENT OF FLAGELLAR MOTOR COMPLEX"/>
    <property type="match status" value="1"/>
</dbReference>
<dbReference type="SUPFAM" id="SSF103088">
    <property type="entry name" value="OmpA-like"/>
    <property type="match status" value="1"/>
</dbReference>
<dbReference type="RefSeq" id="WP_099242810.1">
    <property type="nucleotide sequence ID" value="NZ_FXXP01000001.1"/>
</dbReference>
<dbReference type="Proteomes" id="UP000225972">
    <property type="component" value="Unassembled WGS sequence"/>
</dbReference>
<protein>
    <submittedName>
        <fullName evidence="7">Outer membrane porin F</fullName>
    </submittedName>
</protein>
<dbReference type="GO" id="GO:0009279">
    <property type="term" value="C:cell outer membrane"/>
    <property type="evidence" value="ECO:0007669"/>
    <property type="project" value="UniProtKB-SubCell"/>
</dbReference>
<dbReference type="InterPro" id="IPR006664">
    <property type="entry name" value="OMP_bac"/>
</dbReference>
<feature type="signal peptide" evidence="5">
    <location>
        <begin position="1"/>
        <end position="22"/>
    </location>
</feature>
<keyword evidence="5" id="KW-0732">Signal</keyword>
<keyword evidence="3" id="KW-0998">Cell outer membrane</keyword>
<gene>
    <name evidence="7" type="primary">oprF_1</name>
    <name evidence="7" type="ORF">TRP8649_00838</name>
</gene>
<evidence type="ECO:0000313" key="8">
    <source>
        <dbReference type="Proteomes" id="UP000225972"/>
    </source>
</evidence>
<proteinExistence type="predicted"/>
<dbReference type="PROSITE" id="PS51123">
    <property type="entry name" value="OMPA_2"/>
    <property type="match status" value="1"/>
</dbReference>
<organism evidence="7 8">
    <name type="scientific">Pelagimonas phthalicica</name>
    <dbReference type="NCBI Taxonomy" id="1037362"/>
    <lineage>
        <taxon>Bacteria</taxon>
        <taxon>Pseudomonadati</taxon>
        <taxon>Pseudomonadota</taxon>
        <taxon>Alphaproteobacteria</taxon>
        <taxon>Rhodobacterales</taxon>
        <taxon>Roseobacteraceae</taxon>
        <taxon>Pelagimonas</taxon>
    </lineage>
</organism>
<evidence type="ECO:0000256" key="3">
    <source>
        <dbReference type="ARBA" id="ARBA00023237"/>
    </source>
</evidence>
<evidence type="ECO:0000313" key="7">
    <source>
        <dbReference type="EMBL" id="SMX26753.1"/>
    </source>
</evidence>
<feature type="chain" id="PRO_5013099445" evidence="5">
    <location>
        <begin position="23"/>
        <end position="313"/>
    </location>
</feature>
<evidence type="ECO:0000256" key="1">
    <source>
        <dbReference type="ARBA" id="ARBA00004442"/>
    </source>
</evidence>
<sequence>MTTTIRNIAKAALLAFWAAAMAAPVAAQDLALPSGAELTREVVQQKGAFALPIAPWSADAGLPTQRVEGVVRVQSWRIKASGLTPLQMIQPLRDQLREAGFDVALDCASARCGGFDFRFQTFVLPAPDMFVDLTDYHFLSATGPKGQAVALLASQDKSNGYVQIIRAGDGGGRVRATGAALPTAAVTDSAIADQLETQGHAILSDLVFQTGSASLGEGSVASLDAIADYLTANPTRQVLFVGHTDAVGSLEGNQALSRKRASAAVTYLRDRHGIPSGQIGADGVGYLSPIASNLTPEGRKANRRIEAVLISTE</sequence>
<evidence type="ECO:0000256" key="2">
    <source>
        <dbReference type="ARBA" id="ARBA00023136"/>
    </source>
</evidence>
<comment type="subcellular location">
    <subcellularLocation>
        <location evidence="1">Cell outer membrane</location>
    </subcellularLocation>
</comment>
<keyword evidence="2 4" id="KW-0472">Membrane</keyword>
<keyword evidence="8" id="KW-1185">Reference proteome</keyword>